<dbReference type="InterPro" id="IPR045862">
    <property type="entry name" value="Trf4-like"/>
</dbReference>
<dbReference type="AlphaFoldDB" id="A2F3R4"/>
<dbReference type="InterPro" id="IPR054708">
    <property type="entry name" value="MTPAP-like_central"/>
</dbReference>
<dbReference type="Gene3D" id="3.30.460.10">
    <property type="entry name" value="Beta Polymerase, domain 2"/>
    <property type="match status" value="1"/>
</dbReference>
<evidence type="ECO:0000259" key="4">
    <source>
        <dbReference type="Pfam" id="PF22600"/>
    </source>
</evidence>
<dbReference type="Proteomes" id="UP000001542">
    <property type="component" value="Unassembled WGS sequence"/>
</dbReference>
<evidence type="ECO:0000313" key="6">
    <source>
        <dbReference type="Proteomes" id="UP000001542"/>
    </source>
</evidence>
<evidence type="ECO:0000313" key="5">
    <source>
        <dbReference type="EMBL" id="EAY00436.1"/>
    </source>
</evidence>
<reference evidence="5" key="1">
    <citation type="submission" date="2006-10" db="EMBL/GenBank/DDBJ databases">
        <authorList>
            <person name="Amadeo P."/>
            <person name="Zhao Q."/>
            <person name="Wortman J."/>
            <person name="Fraser-Liggett C."/>
            <person name="Carlton J."/>
        </authorList>
    </citation>
    <scope>NUCLEOTIDE SEQUENCE</scope>
    <source>
        <strain evidence="5">G3</strain>
    </source>
</reference>
<keyword evidence="6" id="KW-1185">Reference proteome</keyword>
<keyword evidence="2" id="KW-0460">Magnesium</keyword>
<evidence type="ECO:0000256" key="1">
    <source>
        <dbReference type="ARBA" id="ARBA00022723"/>
    </source>
</evidence>
<reference evidence="5" key="2">
    <citation type="journal article" date="2007" name="Science">
        <title>Draft genome sequence of the sexually transmitted pathogen Trichomonas vaginalis.</title>
        <authorList>
            <person name="Carlton J.M."/>
            <person name="Hirt R.P."/>
            <person name="Silva J.C."/>
            <person name="Delcher A.L."/>
            <person name="Schatz M."/>
            <person name="Zhao Q."/>
            <person name="Wortman J.R."/>
            <person name="Bidwell S.L."/>
            <person name="Alsmark U.C.M."/>
            <person name="Besteiro S."/>
            <person name="Sicheritz-Ponten T."/>
            <person name="Noel C.J."/>
            <person name="Dacks J.B."/>
            <person name="Foster P.G."/>
            <person name="Simillion C."/>
            <person name="Van de Peer Y."/>
            <person name="Miranda-Saavedra D."/>
            <person name="Barton G.J."/>
            <person name="Westrop G.D."/>
            <person name="Mueller S."/>
            <person name="Dessi D."/>
            <person name="Fiori P.L."/>
            <person name="Ren Q."/>
            <person name="Paulsen I."/>
            <person name="Zhang H."/>
            <person name="Bastida-Corcuera F.D."/>
            <person name="Simoes-Barbosa A."/>
            <person name="Brown M.T."/>
            <person name="Hayes R.D."/>
            <person name="Mukherjee M."/>
            <person name="Okumura C.Y."/>
            <person name="Schneider R."/>
            <person name="Smith A.J."/>
            <person name="Vanacova S."/>
            <person name="Villalvazo M."/>
            <person name="Haas B.J."/>
            <person name="Pertea M."/>
            <person name="Feldblyum T.V."/>
            <person name="Utterback T.R."/>
            <person name="Shu C.L."/>
            <person name="Osoegawa K."/>
            <person name="de Jong P.J."/>
            <person name="Hrdy I."/>
            <person name="Horvathova L."/>
            <person name="Zubacova Z."/>
            <person name="Dolezal P."/>
            <person name="Malik S.B."/>
            <person name="Logsdon J.M. Jr."/>
            <person name="Henze K."/>
            <person name="Gupta A."/>
            <person name="Wang C.C."/>
            <person name="Dunne R.L."/>
            <person name="Upcroft J.A."/>
            <person name="Upcroft P."/>
            <person name="White O."/>
            <person name="Salzberg S.L."/>
            <person name="Tang P."/>
            <person name="Chiu C.-H."/>
            <person name="Lee Y.-S."/>
            <person name="Embley T.M."/>
            <person name="Coombs G.H."/>
            <person name="Mottram J.C."/>
            <person name="Tachezy J."/>
            <person name="Fraser-Liggett C.M."/>
            <person name="Johnson P.J."/>
        </authorList>
    </citation>
    <scope>NUCLEOTIDE SEQUENCE [LARGE SCALE GENOMIC DNA]</scope>
    <source>
        <strain evidence="5">G3</strain>
    </source>
</reference>
<dbReference type="GO" id="GO:1990817">
    <property type="term" value="F:poly(A) RNA polymerase activity"/>
    <property type="evidence" value="ECO:0000318"/>
    <property type="project" value="GO_Central"/>
</dbReference>
<gene>
    <name evidence="5" type="ORF">TVAG_084730</name>
</gene>
<dbReference type="GO" id="GO:0046872">
    <property type="term" value="F:metal ion binding"/>
    <property type="evidence" value="ECO:0007669"/>
    <property type="project" value="UniProtKB-KW"/>
</dbReference>
<dbReference type="VEuPathDB" id="TrichDB:TVAG_084730"/>
<accession>A2F3R4</accession>
<dbReference type="InterPro" id="IPR002058">
    <property type="entry name" value="PAP_assoc"/>
</dbReference>
<feature type="domain" description="Poly(A) RNA polymerase mitochondrial-like central palm" evidence="4">
    <location>
        <begin position="41"/>
        <end position="165"/>
    </location>
</feature>
<evidence type="ECO:0000259" key="3">
    <source>
        <dbReference type="Pfam" id="PF03828"/>
    </source>
</evidence>
<protein>
    <submittedName>
        <fullName evidence="5">PAP/25A associated domain containing protein</fullName>
    </submittedName>
</protein>
<name>A2F3R4_TRIV3</name>
<dbReference type="EMBL" id="DS113601">
    <property type="protein sequence ID" value="EAY00436.1"/>
    <property type="molecule type" value="Genomic_DNA"/>
</dbReference>
<dbReference type="SMR" id="A2F3R4"/>
<dbReference type="VEuPathDB" id="TrichDB:TVAGG3_1040030"/>
<dbReference type="eggNOG" id="KOG1906">
    <property type="taxonomic scope" value="Eukaryota"/>
</dbReference>
<sequence>MQFFQWADKTLSQNKVIPFPEEGLAYLERPPPSDPVLSKFHEQLVKFIKQLIPTKADVNVRQYIVDQICDKIKKSLPCPKDNKLIVLPCGSCMSGTFLPNADIDFAIFYYPIPCNPVNIMQQLQTSLAEFALDGFNPLPQAKVPVLKFMTNPGISIDISFDELHGPLCVQTIREIFRTIPCILPAQIFLKAMLRRNKLDQPFLGGISSYTLQLMILAYVQYAGEPDNITDLIVGFCNFYGNIFNFTLTGIDVTEGGQFFSRAEENKLSPDTPSAMYIQDPLNSNNVLGHNAFKMNEIREELRVAHQQVISGNGEELINTLLGEIIEIHTIHDVIREYAMDKDISLE</sequence>
<dbReference type="Gene3D" id="1.10.1410.10">
    <property type="match status" value="1"/>
</dbReference>
<dbReference type="SUPFAM" id="SSF81301">
    <property type="entry name" value="Nucleotidyltransferase"/>
    <property type="match status" value="1"/>
</dbReference>
<dbReference type="FunCoup" id="A2F3R4">
    <property type="interactions" value="46"/>
</dbReference>
<dbReference type="GO" id="GO:0031499">
    <property type="term" value="C:TRAMP complex"/>
    <property type="evidence" value="ECO:0000318"/>
    <property type="project" value="GO_Central"/>
</dbReference>
<dbReference type="OrthoDB" id="273917at2759"/>
<dbReference type="InterPro" id="IPR043519">
    <property type="entry name" value="NT_sf"/>
</dbReference>
<dbReference type="STRING" id="5722.A2F3R4"/>
<organism evidence="5 6">
    <name type="scientific">Trichomonas vaginalis (strain ATCC PRA-98 / G3)</name>
    <dbReference type="NCBI Taxonomy" id="412133"/>
    <lineage>
        <taxon>Eukaryota</taxon>
        <taxon>Metamonada</taxon>
        <taxon>Parabasalia</taxon>
        <taxon>Trichomonadida</taxon>
        <taxon>Trichomonadidae</taxon>
        <taxon>Trichomonas</taxon>
    </lineage>
</organism>
<proteinExistence type="predicted"/>
<dbReference type="SUPFAM" id="SSF81631">
    <property type="entry name" value="PAP/OAS1 substrate-binding domain"/>
    <property type="match status" value="1"/>
</dbReference>
<dbReference type="KEGG" id="tva:4758255"/>
<dbReference type="GO" id="GO:0043634">
    <property type="term" value="P:polyadenylation-dependent ncRNA catabolic process"/>
    <property type="evidence" value="ECO:0000318"/>
    <property type="project" value="GO_Central"/>
</dbReference>
<dbReference type="CDD" id="cd05402">
    <property type="entry name" value="NT_PAP_TUTase"/>
    <property type="match status" value="1"/>
</dbReference>
<feature type="domain" description="PAP-associated" evidence="3">
    <location>
        <begin position="227"/>
        <end position="285"/>
    </location>
</feature>
<dbReference type="RefSeq" id="XP_001313365.1">
    <property type="nucleotide sequence ID" value="XM_001313364.1"/>
</dbReference>
<dbReference type="GO" id="GO:0031123">
    <property type="term" value="P:RNA 3'-end processing"/>
    <property type="evidence" value="ECO:0000318"/>
    <property type="project" value="GO_Central"/>
</dbReference>
<dbReference type="Pfam" id="PF03828">
    <property type="entry name" value="PAP_assoc"/>
    <property type="match status" value="1"/>
</dbReference>
<evidence type="ECO:0000256" key="2">
    <source>
        <dbReference type="ARBA" id="ARBA00022842"/>
    </source>
</evidence>
<dbReference type="PANTHER" id="PTHR23092:SF15">
    <property type="entry name" value="INACTIVE NON-CANONICAL POLY(A) RNA POLYMERASE PROTEIN TRF4-2-RELATED"/>
    <property type="match status" value="1"/>
</dbReference>
<dbReference type="Pfam" id="PF22600">
    <property type="entry name" value="MTPAP-like_central"/>
    <property type="match status" value="1"/>
</dbReference>
<dbReference type="PANTHER" id="PTHR23092">
    <property type="entry name" value="POLY(A) RNA POLYMERASE"/>
    <property type="match status" value="1"/>
</dbReference>
<dbReference type="InParanoid" id="A2F3R4"/>
<dbReference type="GO" id="GO:0005730">
    <property type="term" value="C:nucleolus"/>
    <property type="evidence" value="ECO:0000318"/>
    <property type="project" value="GO_Central"/>
</dbReference>
<keyword evidence="1" id="KW-0479">Metal-binding</keyword>